<keyword evidence="1" id="KW-0808">Transferase</keyword>
<feature type="transmembrane region" description="Helical" evidence="4">
    <location>
        <begin position="226"/>
        <end position="248"/>
    </location>
</feature>
<reference evidence="6 7" key="1">
    <citation type="submission" date="2019-03" db="EMBL/GenBank/DDBJ databases">
        <title>Whole genome sequence of a novel Rubrobacter taiwanensis strain, isolated from Yellowstone National Park.</title>
        <authorList>
            <person name="Freed S."/>
            <person name="Ramaley R.F."/>
            <person name="Kyndt J.A."/>
        </authorList>
    </citation>
    <scope>NUCLEOTIDE SEQUENCE [LARGE SCALE GENOMIC DNA]</scope>
    <source>
        <strain evidence="6 7">Yellowstone</strain>
    </source>
</reference>
<dbReference type="PANTHER" id="PTHR24421">
    <property type="entry name" value="NITRATE/NITRITE SENSOR PROTEIN NARX-RELATED"/>
    <property type="match status" value="1"/>
</dbReference>
<feature type="transmembrane region" description="Helical" evidence="4">
    <location>
        <begin position="127"/>
        <end position="150"/>
    </location>
</feature>
<evidence type="ECO:0000256" key="1">
    <source>
        <dbReference type="ARBA" id="ARBA00022679"/>
    </source>
</evidence>
<sequence length="523" mass="56346">MRIPGPETGRDPRFLATAALVVWAAAVSVLAALPEDSGRALASAGLYWGAAAFAAAAIARAAALSAGSCRRFWALLGSGLLFRALGDADRMGLQLPGIPHWSIADAASCTLLFVALLLLVSRVTHRTTLVAAVDALFITISVGLLVWHFVLGESMLSGIREAAAISAPVCNAGLLYLALVALSTRHRPAFAGLLAAAFTLFLLADTAYLRLRAAGVHEPGSWPEPVWALGIGLIGLAALRATGAAEFASRPAISPWRVGAFWFGPLSPAMHYGFLLAWVAATPPVPLYVLVWGVALMFYLAFRISFVSYVSQQLRREQEELARRSERNRISEDLHDTLKQSIHGAALLIGAYRNARRSDPEAAGEILDRAVEATREADYLVSRPINELHALSGMPELDGETVFRQVLEEVRERFDLRLHEDLAASPNELPPERLAAAYRIVSEALWNAGRHSGARNAWLETRKVGSVFIVRVRDDGRGLPAGDLPWGIGISLMHSRAESAGGKLDIVSRPGGGTTVQVRFEQR</sequence>
<keyword evidence="4" id="KW-0472">Membrane</keyword>
<dbReference type="OrthoDB" id="144293at2"/>
<dbReference type="Proteomes" id="UP000295244">
    <property type="component" value="Unassembled WGS sequence"/>
</dbReference>
<evidence type="ECO:0000259" key="5">
    <source>
        <dbReference type="PROSITE" id="PS50109"/>
    </source>
</evidence>
<keyword evidence="4" id="KW-1133">Transmembrane helix</keyword>
<dbReference type="InterPro" id="IPR050482">
    <property type="entry name" value="Sensor_HK_TwoCompSys"/>
</dbReference>
<feature type="domain" description="Histidine kinase" evidence="5">
    <location>
        <begin position="329"/>
        <end position="523"/>
    </location>
</feature>
<dbReference type="Pfam" id="PF02518">
    <property type="entry name" value="HATPase_c"/>
    <property type="match status" value="1"/>
</dbReference>
<dbReference type="EMBL" id="SKBU01000001">
    <property type="protein sequence ID" value="TCJ20662.1"/>
    <property type="molecule type" value="Genomic_DNA"/>
</dbReference>
<dbReference type="RefSeq" id="WP_132687039.1">
    <property type="nucleotide sequence ID" value="NZ_SKBU01000001.1"/>
</dbReference>
<feature type="transmembrane region" description="Helical" evidence="4">
    <location>
        <begin position="162"/>
        <end position="182"/>
    </location>
</feature>
<dbReference type="SUPFAM" id="SSF55874">
    <property type="entry name" value="ATPase domain of HSP90 chaperone/DNA topoisomerase II/histidine kinase"/>
    <property type="match status" value="1"/>
</dbReference>
<dbReference type="InterPro" id="IPR011712">
    <property type="entry name" value="Sig_transdc_His_kin_sub3_dim/P"/>
</dbReference>
<proteinExistence type="predicted"/>
<dbReference type="Pfam" id="PF07730">
    <property type="entry name" value="HisKA_3"/>
    <property type="match status" value="1"/>
</dbReference>
<gene>
    <name evidence="6" type="ORF">E0L93_00060</name>
</gene>
<protein>
    <recommendedName>
        <fullName evidence="5">Histidine kinase domain-containing protein</fullName>
    </recommendedName>
</protein>
<dbReference type="InterPro" id="IPR003594">
    <property type="entry name" value="HATPase_dom"/>
</dbReference>
<dbReference type="GO" id="GO:0016020">
    <property type="term" value="C:membrane"/>
    <property type="evidence" value="ECO:0007669"/>
    <property type="project" value="InterPro"/>
</dbReference>
<keyword evidence="2" id="KW-0418">Kinase</keyword>
<dbReference type="Gene3D" id="1.20.5.1930">
    <property type="match status" value="1"/>
</dbReference>
<evidence type="ECO:0000256" key="4">
    <source>
        <dbReference type="SAM" id="Phobius"/>
    </source>
</evidence>
<keyword evidence="4" id="KW-0812">Transmembrane</keyword>
<dbReference type="CDD" id="cd16917">
    <property type="entry name" value="HATPase_UhpB-NarQ-NarX-like"/>
    <property type="match status" value="1"/>
</dbReference>
<feature type="transmembrane region" description="Helical" evidence="4">
    <location>
        <begin position="12"/>
        <end position="33"/>
    </location>
</feature>
<dbReference type="InterPro" id="IPR036890">
    <property type="entry name" value="HATPase_C_sf"/>
</dbReference>
<dbReference type="PROSITE" id="PS50109">
    <property type="entry name" value="HIS_KIN"/>
    <property type="match status" value="1"/>
</dbReference>
<dbReference type="GO" id="GO:0000155">
    <property type="term" value="F:phosphorelay sensor kinase activity"/>
    <property type="evidence" value="ECO:0007669"/>
    <property type="project" value="InterPro"/>
</dbReference>
<feature type="transmembrane region" description="Helical" evidence="4">
    <location>
        <begin position="189"/>
        <end position="211"/>
    </location>
</feature>
<comment type="caution">
    <text evidence="6">The sequence shown here is derived from an EMBL/GenBank/DDBJ whole genome shotgun (WGS) entry which is preliminary data.</text>
</comment>
<feature type="transmembrane region" description="Helical" evidence="4">
    <location>
        <begin position="45"/>
        <end position="63"/>
    </location>
</feature>
<accession>A0A4V2NXB8</accession>
<feature type="transmembrane region" description="Helical" evidence="4">
    <location>
        <begin position="287"/>
        <end position="306"/>
    </location>
</feature>
<feature type="transmembrane region" description="Helical" evidence="4">
    <location>
        <begin position="260"/>
        <end position="281"/>
    </location>
</feature>
<keyword evidence="3" id="KW-0902">Two-component regulatory system</keyword>
<organism evidence="6 7">
    <name type="scientific">Rubrobacter taiwanensis</name>
    <dbReference type="NCBI Taxonomy" id="185139"/>
    <lineage>
        <taxon>Bacteria</taxon>
        <taxon>Bacillati</taxon>
        <taxon>Actinomycetota</taxon>
        <taxon>Rubrobacteria</taxon>
        <taxon>Rubrobacterales</taxon>
        <taxon>Rubrobacteraceae</taxon>
        <taxon>Rubrobacter</taxon>
    </lineage>
</organism>
<name>A0A4V2NXB8_9ACTN</name>
<dbReference type="InterPro" id="IPR005467">
    <property type="entry name" value="His_kinase_dom"/>
</dbReference>
<evidence type="ECO:0000256" key="2">
    <source>
        <dbReference type="ARBA" id="ARBA00022777"/>
    </source>
</evidence>
<dbReference type="GO" id="GO:0046983">
    <property type="term" value="F:protein dimerization activity"/>
    <property type="evidence" value="ECO:0007669"/>
    <property type="project" value="InterPro"/>
</dbReference>
<dbReference type="AlphaFoldDB" id="A0A4V2NXB8"/>
<evidence type="ECO:0000256" key="3">
    <source>
        <dbReference type="ARBA" id="ARBA00023012"/>
    </source>
</evidence>
<dbReference type="Gene3D" id="3.30.565.10">
    <property type="entry name" value="Histidine kinase-like ATPase, C-terminal domain"/>
    <property type="match status" value="1"/>
</dbReference>
<keyword evidence="7" id="KW-1185">Reference proteome</keyword>
<feature type="transmembrane region" description="Helical" evidence="4">
    <location>
        <begin position="98"/>
        <end position="120"/>
    </location>
</feature>
<evidence type="ECO:0000313" key="7">
    <source>
        <dbReference type="Proteomes" id="UP000295244"/>
    </source>
</evidence>
<evidence type="ECO:0000313" key="6">
    <source>
        <dbReference type="EMBL" id="TCJ20662.1"/>
    </source>
</evidence>